<accession>A0A0E9X9T8</accession>
<evidence type="ECO:0000313" key="1">
    <source>
        <dbReference type="EMBL" id="JAH98610.1"/>
    </source>
</evidence>
<protein>
    <submittedName>
        <fullName evidence="1">Uncharacterized protein</fullName>
    </submittedName>
</protein>
<name>A0A0E9X9T8_ANGAN</name>
<organism evidence="1">
    <name type="scientific">Anguilla anguilla</name>
    <name type="common">European freshwater eel</name>
    <name type="synonym">Muraena anguilla</name>
    <dbReference type="NCBI Taxonomy" id="7936"/>
    <lineage>
        <taxon>Eukaryota</taxon>
        <taxon>Metazoa</taxon>
        <taxon>Chordata</taxon>
        <taxon>Craniata</taxon>
        <taxon>Vertebrata</taxon>
        <taxon>Euteleostomi</taxon>
        <taxon>Actinopterygii</taxon>
        <taxon>Neopterygii</taxon>
        <taxon>Teleostei</taxon>
        <taxon>Anguilliformes</taxon>
        <taxon>Anguillidae</taxon>
        <taxon>Anguilla</taxon>
    </lineage>
</organism>
<reference evidence="1" key="1">
    <citation type="submission" date="2014-11" db="EMBL/GenBank/DDBJ databases">
        <authorList>
            <person name="Amaro Gonzalez C."/>
        </authorList>
    </citation>
    <scope>NUCLEOTIDE SEQUENCE</scope>
</reference>
<dbReference type="EMBL" id="GBXM01009967">
    <property type="protein sequence ID" value="JAH98610.1"/>
    <property type="molecule type" value="Transcribed_RNA"/>
</dbReference>
<proteinExistence type="predicted"/>
<reference evidence="1" key="2">
    <citation type="journal article" date="2015" name="Fish Shellfish Immunol.">
        <title>Early steps in the European eel (Anguilla anguilla)-Vibrio vulnificus interaction in the gills: Role of the RtxA13 toxin.</title>
        <authorList>
            <person name="Callol A."/>
            <person name="Pajuelo D."/>
            <person name="Ebbesson L."/>
            <person name="Teles M."/>
            <person name="MacKenzie S."/>
            <person name="Amaro C."/>
        </authorList>
    </citation>
    <scope>NUCLEOTIDE SEQUENCE</scope>
</reference>
<sequence>MLAKLPMTVAVIVGETIHHNKLISV</sequence>
<dbReference type="AlphaFoldDB" id="A0A0E9X9T8"/>